<dbReference type="Proteomes" id="UP000265520">
    <property type="component" value="Unassembled WGS sequence"/>
</dbReference>
<feature type="region of interest" description="Disordered" evidence="1">
    <location>
        <begin position="1"/>
        <end position="47"/>
    </location>
</feature>
<evidence type="ECO:0000256" key="1">
    <source>
        <dbReference type="SAM" id="MobiDB-lite"/>
    </source>
</evidence>
<keyword evidence="3" id="KW-1185">Reference proteome</keyword>
<dbReference type="AlphaFoldDB" id="A0A392R4I6"/>
<proteinExistence type="predicted"/>
<comment type="caution">
    <text evidence="2">The sequence shown here is derived from an EMBL/GenBank/DDBJ whole genome shotgun (WGS) entry which is preliminary data.</text>
</comment>
<sequence>MIVQNEDSEETEEEQPMFKRKRTKKADPEKAQPASENMDTEADTGMLNTSNNYVPILQAQTYPILSPLKQSNPESNDDIDPTLLQPLYTIHPPSMSDCPL</sequence>
<reference evidence="2 3" key="1">
    <citation type="journal article" date="2018" name="Front. Plant Sci.">
        <title>Red Clover (Trifolium pratense) and Zigzag Clover (T. medium) - A Picture of Genomic Similarities and Differences.</title>
        <authorList>
            <person name="Dluhosova J."/>
            <person name="Istvanek J."/>
            <person name="Nedelnik J."/>
            <person name="Repkova J."/>
        </authorList>
    </citation>
    <scope>NUCLEOTIDE SEQUENCE [LARGE SCALE GENOMIC DNA]</scope>
    <source>
        <strain evidence="3">cv. 10/8</strain>
        <tissue evidence="2">Leaf</tissue>
    </source>
</reference>
<name>A0A392R4I6_9FABA</name>
<evidence type="ECO:0000313" key="2">
    <source>
        <dbReference type="EMBL" id="MCI31139.1"/>
    </source>
</evidence>
<dbReference type="EMBL" id="LXQA010184918">
    <property type="protein sequence ID" value="MCI31139.1"/>
    <property type="molecule type" value="Genomic_DNA"/>
</dbReference>
<feature type="compositionally biased region" description="Acidic residues" evidence="1">
    <location>
        <begin position="1"/>
        <end position="15"/>
    </location>
</feature>
<organism evidence="2 3">
    <name type="scientific">Trifolium medium</name>
    <dbReference type="NCBI Taxonomy" id="97028"/>
    <lineage>
        <taxon>Eukaryota</taxon>
        <taxon>Viridiplantae</taxon>
        <taxon>Streptophyta</taxon>
        <taxon>Embryophyta</taxon>
        <taxon>Tracheophyta</taxon>
        <taxon>Spermatophyta</taxon>
        <taxon>Magnoliopsida</taxon>
        <taxon>eudicotyledons</taxon>
        <taxon>Gunneridae</taxon>
        <taxon>Pentapetalae</taxon>
        <taxon>rosids</taxon>
        <taxon>fabids</taxon>
        <taxon>Fabales</taxon>
        <taxon>Fabaceae</taxon>
        <taxon>Papilionoideae</taxon>
        <taxon>50 kb inversion clade</taxon>
        <taxon>NPAAA clade</taxon>
        <taxon>Hologalegina</taxon>
        <taxon>IRL clade</taxon>
        <taxon>Trifolieae</taxon>
        <taxon>Trifolium</taxon>
    </lineage>
</organism>
<protein>
    <submittedName>
        <fullName evidence="2">Uncharacterized protein</fullName>
    </submittedName>
</protein>
<evidence type="ECO:0000313" key="3">
    <source>
        <dbReference type="Proteomes" id="UP000265520"/>
    </source>
</evidence>
<feature type="region of interest" description="Disordered" evidence="1">
    <location>
        <begin position="67"/>
        <end position="100"/>
    </location>
</feature>
<accession>A0A392R4I6</accession>